<accession>A0A2I0K6B5</accession>
<dbReference type="PANTHER" id="PTHR34552">
    <property type="entry name" value="PHOTOSYSTEM II REACTION CENTER W PROTEIN, CHLOROPLASTIC"/>
    <property type="match status" value="1"/>
</dbReference>
<dbReference type="AlphaFoldDB" id="A0A2I0K6B5"/>
<gene>
    <name evidence="10" type="ORF">CRG98_015522</name>
</gene>
<proteinExistence type="inferred from homology"/>
<comment type="subcellular location">
    <subcellularLocation>
        <location evidence="1">Plastid</location>
        <location evidence="1">Chloroplast thylakoid membrane</location>
        <topology evidence="1">Single-pass membrane protein</topology>
    </subcellularLocation>
</comment>
<evidence type="ECO:0000256" key="8">
    <source>
        <dbReference type="ARBA" id="ARBA00023276"/>
    </source>
</evidence>
<dbReference type="PANTHER" id="PTHR34552:SF12">
    <property type="entry name" value="PHOTOSYSTEM II REACTION CENTER W PROTEIN, CHLOROPLASTIC"/>
    <property type="match status" value="1"/>
</dbReference>
<reference evidence="10 11" key="1">
    <citation type="submission" date="2017-11" db="EMBL/GenBank/DDBJ databases">
        <title>De-novo sequencing of pomegranate (Punica granatum L.) genome.</title>
        <authorList>
            <person name="Akparov Z."/>
            <person name="Amiraslanov A."/>
            <person name="Hajiyeva S."/>
            <person name="Abbasov M."/>
            <person name="Kaur K."/>
            <person name="Hamwieh A."/>
            <person name="Solovyev V."/>
            <person name="Salamov A."/>
            <person name="Braich B."/>
            <person name="Kosarev P."/>
            <person name="Mahmoud A."/>
            <person name="Hajiyev E."/>
            <person name="Babayeva S."/>
            <person name="Izzatullayeva V."/>
            <person name="Mammadov A."/>
            <person name="Mammadov A."/>
            <person name="Sharifova S."/>
            <person name="Ojaghi J."/>
            <person name="Eynullazada K."/>
            <person name="Bayramov B."/>
            <person name="Abdulazimova A."/>
            <person name="Shahmuradov I."/>
        </authorList>
    </citation>
    <scope>NUCLEOTIDE SEQUENCE [LARGE SCALE GENOMIC DNA]</scope>
    <source>
        <strain evidence="11">cv. AG2017</strain>
        <tissue evidence="10">Leaf</tissue>
    </source>
</reference>
<comment type="similarity">
    <text evidence="2">Belongs to the psbW family.</text>
</comment>
<keyword evidence="8" id="KW-0604">Photosystem II</keyword>
<keyword evidence="5" id="KW-0934">Plastid</keyword>
<evidence type="ECO:0000256" key="1">
    <source>
        <dbReference type="ARBA" id="ARBA00004581"/>
    </source>
</evidence>
<evidence type="ECO:0000256" key="6">
    <source>
        <dbReference type="ARBA" id="ARBA00023078"/>
    </source>
</evidence>
<evidence type="ECO:0000256" key="9">
    <source>
        <dbReference type="ARBA" id="ARBA00031756"/>
    </source>
</evidence>
<sequence length="136" mass="13894">MASVTATAVPTSIVTRSAGLSLRRLSGVTSSPVLGLPAVVMKGRVRCSMDGKASPAGTSTMGMSASLIAAISAAMLSGPAMALVDERMSTEGTGLPFGLSNNVLGWILFGVFGLIWALYFTYTSGLDEDEESGLSL</sequence>
<dbReference type="InterPro" id="IPR009806">
    <property type="entry name" value="PSII_PsbW_class2"/>
</dbReference>
<evidence type="ECO:0000256" key="2">
    <source>
        <dbReference type="ARBA" id="ARBA00010395"/>
    </source>
</evidence>
<keyword evidence="11" id="KW-1185">Reference proteome</keyword>
<keyword evidence="4" id="KW-0602">Photosynthesis</keyword>
<keyword evidence="3" id="KW-0150">Chloroplast</keyword>
<dbReference type="GO" id="GO:0009523">
    <property type="term" value="C:photosystem II"/>
    <property type="evidence" value="ECO:0007669"/>
    <property type="project" value="UniProtKB-KW"/>
</dbReference>
<dbReference type="GO" id="GO:0042549">
    <property type="term" value="P:photosystem II stabilization"/>
    <property type="evidence" value="ECO:0007669"/>
    <property type="project" value="TreeGrafter"/>
</dbReference>
<evidence type="ECO:0000256" key="4">
    <source>
        <dbReference type="ARBA" id="ARBA00022531"/>
    </source>
</evidence>
<dbReference type="GO" id="GO:0009535">
    <property type="term" value="C:chloroplast thylakoid membrane"/>
    <property type="evidence" value="ECO:0007669"/>
    <property type="project" value="UniProtKB-SubCell"/>
</dbReference>
<evidence type="ECO:0000256" key="5">
    <source>
        <dbReference type="ARBA" id="ARBA00022640"/>
    </source>
</evidence>
<dbReference type="Pfam" id="PF07123">
    <property type="entry name" value="PsbW"/>
    <property type="match status" value="1"/>
</dbReference>
<keyword evidence="7" id="KW-0472">Membrane</keyword>
<evidence type="ECO:0000256" key="3">
    <source>
        <dbReference type="ARBA" id="ARBA00022528"/>
    </source>
</evidence>
<evidence type="ECO:0000256" key="7">
    <source>
        <dbReference type="ARBA" id="ARBA00023136"/>
    </source>
</evidence>
<dbReference type="GO" id="GO:0015979">
    <property type="term" value="P:photosynthesis"/>
    <property type="evidence" value="ECO:0007669"/>
    <property type="project" value="UniProtKB-KW"/>
</dbReference>
<dbReference type="GeneID" id="116189614"/>
<comment type="caution">
    <text evidence="10">The sequence shown here is derived from an EMBL/GenBank/DDBJ whole genome shotgun (WGS) entry which is preliminary data.</text>
</comment>
<dbReference type="EMBL" id="PGOL01000853">
    <property type="protein sequence ID" value="PKI64078.1"/>
    <property type="molecule type" value="Genomic_DNA"/>
</dbReference>
<keyword evidence="6" id="KW-0793">Thylakoid</keyword>
<dbReference type="Proteomes" id="UP000233551">
    <property type="component" value="Unassembled WGS sequence"/>
</dbReference>
<evidence type="ECO:0000313" key="11">
    <source>
        <dbReference type="Proteomes" id="UP000233551"/>
    </source>
</evidence>
<organism evidence="10 11">
    <name type="scientific">Punica granatum</name>
    <name type="common">Pomegranate</name>
    <dbReference type="NCBI Taxonomy" id="22663"/>
    <lineage>
        <taxon>Eukaryota</taxon>
        <taxon>Viridiplantae</taxon>
        <taxon>Streptophyta</taxon>
        <taxon>Embryophyta</taxon>
        <taxon>Tracheophyta</taxon>
        <taxon>Spermatophyta</taxon>
        <taxon>Magnoliopsida</taxon>
        <taxon>eudicotyledons</taxon>
        <taxon>Gunneridae</taxon>
        <taxon>Pentapetalae</taxon>
        <taxon>rosids</taxon>
        <taxon>malvids</taxon>
        <taxon>Myrtales</taxon>
        <taxon>Lythraceae</taxon>
        <taxon>Punica</taxon>
    </lineage>
</organism>
<evidence type="ECO:0000313" key="10">
    <source>
        <dbReference type="EMBL" id="PKI64078.1"/>
    </source>
</evidence>
<protein>
    <recommendedName>
        <fullName evidence="9">PSII 6.1 kDa protein</fullName>
    </recommendedName>
</protein>
<dbReference type="STRING" id="22663.A0A2I0K6B5"/>
<name>A0A2I0K6B5_PUNGR</name>